<reference evidence="2 3" key="1">
    <citation type="submission" date="2024-05" db="EMBL/GenBank/DDBJ databases">
        <authorList>
            <person name="Duchaud E."/>
        </authorList>
    </citation>
    <scope>NUCLEOTIDE SEQUENCE [LARGE SCALE GENOMIC DNA]</scope>
    <source>
        <strain evidence="2">Ena-SAMPLE-TAB-13-05-2024-13:56:06:370-140308</strain>
    </source>
</reference>
<keyword evidence="3" id="KW-1185">Reference proteome</keyword>
<dbReference type="Gene3D" id="2.20.110.10">
    <property type="entry name" value="Histone H3 K4-specific methyltransferase SET7/9 N-terminal domain"/>
    <property type="match status" value="3"/>
</dbReference>
<evidence type="ECO:0000256" key="1">
    <source>
        <dbReference type="SAM" id="SignalP"/>
    </source>
</evidence>
<protein>
    <submittedName>
        <fullName evidence="2">Antitoxin component YwqK of the YwqJK toxin-antitoxin module</fullName>
    </submittedName>
</protein>
<dbReference type="InterPro" id="IPR011652">
    <property type="entry name" value="MORN_2"/>
</dbReference>
<accession>A0ABM9P7F0</accession>
<name>A0ABM9P7F0_9FLAO</name>
<dbReference type="Pfam" id="PF07661">
    <property type="entry name" value="MORN_2"/>
    <property type="match status" value="3"/>
</dbReference>
<dbReference type="RefSeq" id="WP_348715347.1">
    <property type="nucleotide sequence ID" value="NZ_CAXJIO010000010.1"/>
</dbReference>
<evidence type="ECO:0000313" key="3">
    <source>
        <dbReference type="Proteomes" id="UP001497527"/>
    </source>
</evidence>
<proteinExistence type="predicted"/>
<sequence>MIYLKRIFSIILVSSIAFTATVSAQKTNQFDENGKRTGVWKKFYNNNKLRYSGKFKAGKEIGVFKFYNIDSYGTPAIVKEFSSKSDSAFVKFYTPKGKVKSKGWMIGKNREGKWMYYFGNGKVFSEENYKDGKLEGVVRNYYPNGKLTEETYYKEGKKEGSSKVYTDDGILIEEVAYVNGKLHGFGKYFNLKGQLQERGNYENGVRKGKWEFFIDGEVVTKRKRKNLSDLKNK</sequence>
<dbReference type="PANTHER" id="PTHR33706">
    <property type="entry name" value="MORN VARIANT REPEAT PROTEIN"/>
    <property type="match status" value="1"/>
</dbReference>
<dbReference type="EMBL" id="CAXJIO010000010">
    <property type="protein sequence ID" value="CAL2101483.1"/>
    <property type="molecule type" value="Genomic_DNA"/>
</dbReference>
<feature type="chain" id="PRO_5045237306" evidence="1">
    <location>
        <begin position="20"/>
        <end position="233"/>
    </location>
</feature>
<dbReference type="Proteomes" id="UP001497527">
    <property type="component" value="Unassembled WGS sequence"/>
</dbReference>
<evidence type="ECO:0000313" key="2">
    <source>
        <dbReference type="EMBL" id="CAL2101483.1"/>
    </source>
</evidence>
<comment type="caution">
    <text evidence="2">The sequence shown here is derived from an EMBL/GenBank/DDBJ whole genome shotgun (WGS) entry which is preliminary data.</text>
</comment>
<organism evidence="2 3">
    <name type="scientific">Tenacibaculum polynesiense</name>
    <dbReference type="NCBI Taxonomy" id="3137857"/>
    <lineage>
        <taxon>Bacteria</taxon>
        <taxon>Pseudomonadati</taxon>
        <taxon>Bacteroidota</taxon>
        <taxon>Flavobacteriia</taxon>
        <taxon>Flavobacteriales</taxon>
        <taxon>Flavobacteriaceae</taxon>
        <taxon>Tenacibaculum</taxon>
    </lineage>
</organism>
<gene>
    <name evidence="2" type="ORF">T190423A01A_10046</name>
</gene>
<dbReference type="SUPFAM" id="SSF82185">
    <property type="entry name" value="Histone H3 K4-specific methyltransferase SET7/9 N-terminal domain"/>
    <property type="match status" value="2"/>
</dbReference>
<keyword evidence="1" id="KW-0732">Signal</keyword>
<feature type="signal peptide" evidence="1">
    <location>
        <begin position="1"/>
        <end position="19"/>
    </location>
</feature>
<dbReference type="PANTHER" id="PTHR33706:SF1">
    <property type="entry name" value="TPR REPEAT PROTEIN"/>
    <property type="match status" value="1"/>
</dbReference>